<sequence length="409" mass="48355">MNKHKTWYGDIGIDTNYERHLISYRPNMQYPDKESKFPLGSDTVNKIDRSQDFLITRAIIDYQQLIDRMNSLLEVIKNRQNKEQFNDYLILLEERELEKAFQVEDTYCGFDGTADLEIYSMLFYMKASLEKQVTFIDNHYRTQITSETETEKVIKAEKDSISTWILSEYKLLEAYENQMHGELDEIEKEIEELEKQRRNLDTFHTSLGDIAYVHRNRAIQFETIIEGAEEIIHNPQELIDGNVEMLIRQLADLKNVQALKSHLILSFKEMKSVHNSIKQQYMMIDDKKEAFTSQRNYFYQQIVNKANNDLKDWLYEQPEESGKSTDRIADILVNSIQKTRKDYNESVTDMINIYKNESVFYGRQLSAIQKKEEIRLFYRIVEDLEGTNDVSDNWIAEYARTNGYSLSAV</sequence>
<dbReference type="RefSeq" id="WP_038246704.1">
    <property type="nucleotide sequence ID" value="NZ_BNER01000008.1"/>
</dbReference>
<keyword evidence="3" id="KW-1185">Reference proteome</keyword>
<organism evidence="2 3">
    <name type="scientific">Virgibacillus massiliensis</name>
    <dbReference type="NCBI Taxonomy" id="1462526"/>
    <lineage>
        <taxon>Bacteria</taxon>
        <taxon>Bacillati</taxon>
        <taxon>Bacillota</taxon>
        <taxon>Bacilli</taxon>
        <taxon>Bacillales</taxon>
        <taxon>Bacillaceae</taxon>
        <taxon>Virgibacillus</taxon>
    </lineage>
</organism>
<dbReference type="AlphaFoldDB" id="A0A024QI06"/>
<accession>A0A024QI06</accession>
<keyword evidence="1" id="KW-0175">Coiled coil</keyword>
<protein>
    <submittedName>
        <fullName evidence="2">Uncharacterized protein</fullName>
    </submittedName>
</protein>
<dbReference type="EMBL" id="CCDP010000003">
    <property type="protein sequence ID" value="CDQ41830.1"/>
    <property type="molecule type" value="Genomic_DNA"/>
</dbReference>
<feature type="coiled-coil region" evidence="1">
    <location>
        <begin position="172"/>
        <end position="203"/>
    </location>
</feature>
<reference evidence="3" key="2">
    <citation type="submission" date="2014-05" db="EMBL/GenBank/DDBJ databases">
        <title>Draft genome sequence of Virgibacillus massiliensis Vm-5.</title>
        <authorList>
            <person name="Khelaifia S."/>
            <person name="Croce O."/>
            <person name="Lagier J.C."/>
            <person name="Raoult D."/>
        </authorList>
    </citation>
    <scope>NUCLEOTIDE SEQUENCE [LARGE SCALE GENOMIC DNA]</scope>
    <source>
        <strain evidence="3">Vm-5</strain>
    </source>
</reference>
<name>A0A024QI06_9BACI</name>
<evidence type="ECO:0000313" key="2">
    <source>
        <dbReference type="EMBL" id="CDQ41830.1"/>
    </source>
</evidence>
<gene>
    <name evidence="2" type="ORF">BN990_04207</name>
</gene>
<comment type="caution">
    <text evidence="2">The sequence shown here is derived from an EMBL/GenBank/DDBJ whole genome shotgun (WGS) entry which is preliminary data.</text>
</comment>
<reference evidence="2 3" key="1">
    <citation type="submission" date="2014-03" db="EMBL/GenBank/DDBJ databases">
        <authorList>
            <person name="Urmite Genomes U."/>
        </authorList>
    </citation>
    <scope>NUCLEOTIDE SEQUENCE [LARGE SCALE GENOMIC DNA]</scope>
    <source>
        <strain evidence="2 3">Vm-5</strain>
    </source>
</reference>
<proteinExistence type="predicted"/>
<dbReference type="STRING" id="1462526.BN990_04207"/>
<evidence type="ECO:0000256" key="1">
    <source>
        <dbReference type="SAM" id="Coils"/>
    </source>
</evidence>
<dbReference type="OrthoDB" id="2974503at2"/>
<dbReference type="Proteomes" id="UP000028875">
    <property type="component" value="Unassembled WGS sequence"/>
</dbReference>
<evidence type="ECO:0000313" key="3">
    <source>
        <dbReference type="Proteomes" id="UP000028875"/>
    </source>
</evidence>